<evidence type="ECO:0000313" key="1">
    <source>
        <dbReference type="EMBL" id="VDO11402.1"/>
    </source>
</evidence>
<dbReference type="EMBL" id="UZAE01013803">
    <property type="protein sequence ID" value="VDO11402.1"/>
    <property type="molecule type" value="Genomic_DNA"/>
</dbReference>
<accession>A0A0R3TVH1</accession>
<protein>
    <submittedName>
        <fullName evidence="1 3">Uncharacterized protein</fullName>
    </submittedName>
</protein>
<name>A0A0R3TVH1_RODNA</name>
<gene>
    <name evidence="1" type="ORF">HNAJ_LOCUS11808</name>
</gene>
<dbReference type="Proteomes" id="UP000278807">
    <property type="component" value="Unassembled WGS sequence"/>
</dbReference>
<sequence>MDDPLKPPPHDCGRYFMTIYTLTFVMIDVSRKPQEECLLPRPSHPIPFHSSPLLSLSPSYLFQSQKANISLPFLQSLTHMQMKKLACKGKNKRTSGCTCFMTHCQPDWLPVVACSQSSRVQQLLRREKRNKSDLVVC</sequence>
<keyword evidence="2" id="KW-1185">Reference proteome</keyword>
<dbReference type="WBParaSite" id="HNAJ_0001181901-mRNA-1">
    <property type="protein sequence ID" value="HNAJ_0001181901-mRNA-1"/>
    <property type="gene ID" value="HNAJ_0001181901"/>
</dbReference>
<reference evidence="1 2" key="2">
    <citation type="submission" date="2018-11" db="EMBL/GenBank/DDBJ databases">
        <authorList>
            <consortium name="Pathogen Informatics"/>
        </authorList>
    </citation>
    <scope>NUCLEOTIDE SEQUENCE [LARGE SCALE GENOMIC DNA]</scope>
</reference>
<evidence type="ECO:0000313" key="2">
    <source>
        <dbReference type="Proteomes" id="UP000278807"/>
    </source>
</evidence>
<dbReference type="AlphaFoldDB" id="A0A0R3TVH1"/>
<reference evidence="3" key="1">
    <citation type="submission" date="2016-04" db="UniProtKB">
        <authorList>
            <consortium name="WormBaseParasite"/>
        </authorList>
    </citation>
    <scope>IDENTIFICATION</scope>
</reference>
<organism evidence="3">
    <name type="scientific">Rodentolepis nana</name>
    <name type="common">Dwarf tapeworm</name>
    <name type="synonym">Hymenolepis nana</name>
    <dbReference type="NCBI Taxonomy" id="102285"/>
    <lineage>
        <taxon>Eukaryota</taxon>
        <taxon>Metazoa</taxon>
        <taxon>Spiralia</taxon>
        <taxon>Lophotrochozoa</taxon>
        <taxon>Platyhelminthes</taxon>
        <taxon>Cestoda</taxon>
        <taxon>Eucestoda</taxon>
        <taxon>Cyclophyllidea</taxon>
        <taxon>Hymenolepididae</taxon>
        <taxon>Rodentolepis</taxon>
    </lineage>
</organism>
<evidence type="ECO:0000313" key="3">
    <source>
        <dbReference type="WBParaSite" id="HNAJ_0001181901-mRNA-1"/>
    </source>
</evidence>
<proteinExistence type="predicted"/>